<dbReference type="GO" id="GO:0046961">
    <property type="term" value="F:proton-transporting ATPase activity, rotational mechanism"/>
    <property type="evidence" value="ECO:0007669"/>
    <property type="project" value="TreeGrafter"/>
</dbReference>
<keyword evidence="17" id="KW-0175">Coiled coil</keyword>
<feature type="coiled-coil region" evidence="17">
    <location>
        <begin position="34"/>
        <end position="89"/>
    </location>
</feature>
<comment type="function">
    <text evidence="11 15">F(1)F(0) ATP synthase produces ATP from ADP in the presence of a proton or sodium gradient. F-type ATPases consist of two structural domains, F(1) containing the extramembraneous catalytic core and F(0) containing the membrane proton channel, linked together by a central stalk and a peripheral stalk. During catalysis, ATP synthesis in the catalytic domain of F(1) is coupled via a rotary mechanism of the central stalk subunits to proton translocation.</text>
</comment>
<dbReference type="HAMAP" id="MF_01398">
    <property type="entry name" value="ATP_synth_b_bprime"/>
    <property type="match status" value="1"/>
</dbReference>
<keyword evidence="3 15" id="KW-1003">Cell membrane</keyword>
<comment type="subcellular location">
    <subcellularLocation>
        <location evidence="15">Cell inner membrane</location>
        <topology evidence="15">Single-pass membrane protein</topology>
    </subcellularLocation>
    <subcellularLocation>
        <location evidence="14">Endomembrane system</location>
        <topology evidence="14">Single-pass membrane protein</topology>
    </subcellularLocation>
</comment>
<dbReference type="PANTHER" id="PTHR33445">
    <property type="entry name" value="ATP SYNTHASE SUBUNIT B', CHLOROPLASTIC"/>
    <property type="match status" value="1"/>
</dbReference>
<dbReference type="Gene3D" id="1.20.5.620">
    <property type="entry name" value="F1F0 ATP synthase subunit B, membrane domain"/>
    <property type="match status" value="1"/>
</dbReference>
<keyword evidence="6 15" id="KW-0375">Hydrogen ion transport</keyword>
<dbReference type="AlphaFoldDB" id="F0P2Z9"/>
<evidence type="ECO:0000256" key="13">
    <source>
        <dbReference type="ARBA" id="ARBA00026054"/>
    </source>
</evidence>
<dbReference type="GO" id="GO:0005886">
    <property type="term" value="C:plasma membrane"/>
    <property type="evidence" value="ECO:0007669"/>
    <property type="project" value="UniProtKB-SubCell"/>
</dbReference>
<name>F0P2Z9_WEEVC</name>
<evidence type="ECO:0000313" key="18">
    <source>
        <dbReference type="EMBL" id="ADX67911.1"/>
    </source>
</evidence>
<keyword evidence="7 15" id="KW-1133">Transmembrane helix</keyword>
<dbReference type="NCBIfam" id="TIGR01144">
    <property type="entry name" value="ATP_synt_b"/>
    <property type="match status" value="1"/>
</dbReference>
<comment type="similarity">
    <text evidence="1 15 16">Belongs to the ATPase B chain family.</text>
</comment>
<keyword evidence="10 15" id="KW-0066">ATP synthesis</keyword>
<dbReference type="InterPro" id="IPR005864">
    <property type="entry name" value="ATP_synth_F0_bsu_bac"/>
</dbReference>
<evidence type="ECO:0000256" key="10">
    <source>
        <dbReference type="ARBA" id="ARBA00023310"/>
    </source>
</evidence>
<dbReference type="RefSeq" id="WP_013598301.1">
    <property type="nucleotide sequence ID" value="NC_015144.1"/>
</dbReference>
<dbReference type="KEGG" id="wvi:Weevi_1202"/>
<proteinExistence type="inferred from homology"/>
<evidence type="ECO:0000313" key="19">
    <source>
        <dbReference type="Proteomes" id="UP000008641"/>
    </source>
</evidence>
<dbReference type="Proteomes" id="UP000008641">
    <property type="component" value="Chromosome"/>
</dbReference>
<dbReference type="GO" id="GO:0045259">
    <property type="term" value="C:proton-transporting ATP synthase complex"/>
    <property type="evidence" value="ECO:0007669"/>
    <property type="project" value="UniProtKB-KW"/>
</dbReference>
<dbReference type="NCBIfam" id="NF011041">
    <property type="entry name" value="PRK14471.1"/>
    <property type="match status" value="1"/>
</dbReference>
<dbReference type="Pfam" id="PF00430">
    <property type="entry name" value="ATP-synt_B"/>
    <property type="match status" value="1"/>
</dbReference>
<keyword evidence="2 15" id="KW-0813">Transport</keyword>
<dbReference type="InterPro" id="IPR050059">
    <property type="entry name" value="ATP_synthase_B_chain"/>
</dbReference>
<dbReference type="InterPro" id="IPR028987">
    <property type="entry name" value="ATP_synth_B-like_membr_sf"/>
</dbReference>
<evidence type="ECO:0000256" key="2">
    <source>
        <dbReference type="ARBA" id="ARBA00022448"/>
    </source>
</evidence>
<evidence type="ECO:0000256" key="4">
    <source>
        <dbReference type="ARBA" id="ARBA00022547"/>
    </source>
</evidence>
<comment type="subunit">
    <text evidence="15">F-type ATPases have 2 components, F(1) - the catalytic core - and F(0) - the membrane proton channel. F(1) has five subunits: alpha(3), beta(3), gamma(1), delta(1), epsilon(1). F(0) has three main subunits: a(1), b(2) and c(10-14). The alpha and beta chains form an alternating ring which encloses part of the gamma chain. F(1) is attached to F(0) by a central stalk formed by the gamma and epsilon chains, while a peripheral stalk is formed by the delta and b chains.</text>
</comment>
<evidence type="ECO:0000256" key="3">
    <source>
        <dbReference type="ARBA" id="ARBA00022475"/>
    </source>
</evidence>
<comment type="subunit">
    <text evidence="13">F-type ATPases have 2 components, F(1) - the catalytic core - and F(0) - the membrane proton channel. F(1) has five subunits: alpha(3), beta(3), gamma(1), delta(1), epsilon(1). F(0) has four main subunits: a(1), b(2) and c(10-14). The alpha and beta chains form an alternating ring which encloses part of the gamma chain. F(1) is attached to F(0) by a central stalk formed by the gamma and epsilon chains, while a peripheral stalk is formed by the delta and b chains.</text>
</comment>
<protein>
    <recommendedName>
        <fullName evidence="15">ATP synthase subunit b</fullName>
    </recommendedName>
    <alternativeName>
        <fullName evidence="15">ATP synthase F(0) sector subunit b</fullName>
    </alternativeName>
    <alternativeName>
        <fullName evidence="15">ATPase subunit I</fullName>
    </alternativeName>
    <alternativeName>
        <fullName evidence="15">F-type ATPase subunit b</fullName>
        <shortName evidence="15">F-ATPase subunit b</shortName>
    </alternativeName>
</protein>
<reference evidence="19" key="2">
    <citation type="journal article" date="2011" name="Stand. Genomic Sci.">
        <title>Complete genome sequence of Weeksella virosa type strain (9751T).</title>
        <authorList>
            <person name="Lang E."/>
            <person name="Teshima H."/>
            <person name="Lucas S."/>
            <person name="Lapidus A."/>
            <person name="Hammon N."/>
            <person name="Deshpande S."/>
            <person name="Nolan M."/>
            <person name="Cheng J."/>
            <person name="Pitluck S."/>
            <person name="Liolios K."/>
            <person name="Pagani I."/>
            <person name="Mikhailova N."/>
            <person name="Ivanova N."/>
            <person name="Mavromatis K."/>
            <person name="Pati A."/>
            <person name="Tapia R."/>
            <person name="Han C."/>
            <person name="Goodwin L."/>
            <person name="Chen A."/>
            <person name="Palaniappan K."/>
            <person name="Land M."/>
            <person name="Hauser L."/>
            <person name="Chang Y."/>
            <person name="Jeffries C."/>
            <person name="Brambilla E."/>
            <person name="Kopitz M."/>
            <person name="Rohde M."/>
            <person name="Goker M."/>
            <person name="Tindall B."/>
            <person name="Detter J."/>
            <person name="Woyke T."/>
            <person name="Bristow J."/>
            <person name="Eisen J."/>
            <person name="Markowitz V."/>
            <person name="Hugenholtz P."/>
            <person name="Klenk H."/>
            <person name="Kyrpides N."/>
        </authorList>
    </citation>
    <scope>NUCLEOTIDE SEQUENCE [LARGE SCALE GENOMIC DNA]</scope>
    <source>
        <strain evidence="19">ATCC 43766 / DSM 16922 / JCM 21250 / NBRC 16016 / NCTC 11634 / CL345/78</strain>
    </source>
</reference>
<dbReference type="STRING" id="865938.Weevi_1202"/>
<dbReference type="EMBL" id="CP002455">
    <property type="protein sequence ID" value="ADX67911.1"/>
    <property type="molecule type" value="Genomic_DNA"/>
</dbReference>
<accession>F0P2Z9</accession>
<evidence type="ECO:0000256" key="12">
    <source>
        <dbReference type="ARBA" id="ARBA00025614"/>
    </source>
</evidence>
<dbReference type="SUPFAM" id="SSF81573">
    <property type="entry name" value="F1F0 ATP synthase subunit B, membrane domain"/>
    <property type="match status" value="1"/>
</dbReference>
<evidence type="ECO:0000256" key="1">
    <source>
        <dbReference type="ARBA" id="ARBA00005513"/>
    </source>
</evidence>
<dbReference type="OrthoDB" id="9795289at2"/>
<evidence type="ECO:0000256" key="5">
    <source>
        <dbReference type="ARBA" id="ARBA00022692"/>
    </source>
</evidence>
<keyword evidence="19" id="KW-1185">Reference proteome</keyword>
<organism evidence="18 19">
    <name type="scientific">Weeksella virosa (strain ATCC 43766 / DSM 16922 / JCM 21250 / CCUG 30538 / CDC 9751 / IAM 14551 / NBRC 16016 / NCTC 11634 / CL345/78)</name>
    <dbReference type="NCBI Taxonomy" id="865938"/>
    <lineage>
        <taxon>Bacteria</taxon>
        <taxon>Pseudomonadati</taxon>
        <taxon>Bacteroidota</taxon>
        <taxon>Flavobacteriia</taxon>
        <taxon>Flavobacteriales</taxon>
        <taxon>Weeksellaceae</taxon>
        <taxon>Weeksella</taxon>
    </lineage>
</organism>
<dbReference type="InterPro" id="IPR002146">
    <property type="entry name" value="ATP_synth_b/b'su_bac/chlpt"/>
</dbReference>
<dbReference type="PANTHER" id="PTHR33445:SF1">
    <property type="entry name" value="ATP SYNTHASE SUBUNIT B"/>
    <property type="match status" value="1"/>
</dbReference>
<evidence type="ECO:0000256" key="16">
    <source>
        <dbReference type="RuleBase" id="RU003848"/>
    </source>
</evidence>
<keyword evidence="9 15" id="KW-0472">Membrane</keyword>
<sequence>MDLLTPSIGLIFWTAIVFIILLVILRAYAWKPILNAVKEREKSIEDSLNAAKKAEERMASLNAENEKLMKEAIIERDALLKQAREMKNSIINQAKDTATIEANRIIESAREAIQNEKTAAMSDIKNQVAQLSIEVAEKIMAKELSQPGAQEDLVNQVIDQVKLNS</sequence>
<dbReference type="GO" id="GO:0046933">
    <property type="term" value="F:proton-transporting ATP synthase activity, rotational mechanism"/>
    <property type="evidence" value="ECO:0007669"/>
    <property type="project" value="UniProtKB-UniRule"/>
</dbReference>
<dbReference type="HOGENOM" id="CLU_079215_4_1_10"/>
<dbReference type="eggNOG" id="COG0711">
    <property type="taxonomic scope" value="Bacteria"/>
</dbReference>
<dbReference type="CDD" id="cd06503">
    <property type="entry name" value="ATP-synt_Fo_b"/>
    <property type="match status" value="1"/>
</dbReference>
<evidence type="ECO:0000256" key="11">
    <source>
        <dbReference type="ARBA" id="ARBA00025198"/>
    </source>
</evidence>
<keyword evidence="15" id="KW-0997">Cell inner membrane</keyword>
<feature type="transmembrane region" description="Helical" evidence="15">
    <location>
        <begin position="6"/>
        <end position="28"/>
    </location>
</feature>
<evidence type="ECO:0000256" key="14">
    <source>
        <dbReference type="ARBA" id="ARBA00037847"/>
    </source>
</evidence>
<gene>
    <name evidence="15" type="primary">atpF</name>
    <name evidence="18" type="ordered locus">Weevi_1202</name>
</gene>
<evidence type="ECO:0000256" key="9">
    <source>
        <dbReference type="ARBA" id="ARBA00023136"/>
    </source>
</evidence>
<evidence type="ECO:0000256" key="15">
    <source>
        <dbReference type="HAMAP-Rule" id="MF_01398"/>
    </source>
</evidence>
<reference evidence="18 19" key="1">
    <citation type="journal article" date="2011" name="Stand. Genomic Sci.">
        <title>Complete genome sequence of Weeksella virosa type strain (9751).</title>
        <authorList>
            <person name="Lang E."/>
            <person name="Teshima H."/>
            <person name="Lucas S."/>
            <person name="Lapidus A."/>
            <person name="Hammon N."/>
            <person name="Deshpande S."/>
            <person name="Nolan M."/>
            <person name="Cheng J.F."/>
            <person name="Pitluck S."/>
            <person name="Liolios K."/>
            <person name="Pagani I."/>
            <person name="Mikhailova N."/>
            <person name="Ivanova N."/>
            <person name="Mavromatis K."/>
            <person name="Pati A."/>
            <person name="Tapia R."/>
            <person name="Han C."/>
            <person name="Goodwin L."/>
            <person name="Chen A."/>
            <person name="Palaniappan K."/>
            <person name="Land M."/>
            <person name="Hauser L."/>
            <person name="Chang Y.J."/>
            <person name="Jeffries C.D."/>
            <person name="Brambilla E.M."/>
            <person name="Kopitz M."/>
            <person name="Rohde M."/>
            <person name="Goker M."/>
            <person name="Tindall B.J."/>
            <person name="Detter J.C."/>
            <person name="Woyke T."/>
            <person name="Bristow J."/>
            <person name="Eisen J.A."/>
            <person name="Markowitz V."/>
            <person name="Hugenholtz P."/>
            <person name="Klenk H.P."/>
            <person name="Kyrpides N.C."/>
        </authorList>
    </citation>
    <scope>NUCLEOTIDE SEQUENCE [LARGE SCALE GENOMIC DNA]</scope>
    <source>
        <strain evidence="19">ATCC 43766 / DSM 16922 / JCM 21250 / NBRC 16016 / NCTC 11634 / CL345/78</strain>
    </source>
</reference>
<evidence type="ECO:0000256" key="8">
    <source>
        <dbReference type="ARBA" id="ARBA00023065"/>
    </source>
</evidence>
<keyword evidence="8 15" id="KW-0406">Ion transport</keyword>
<evidence type="ECO:0000256" key="7">
    <source>
        <dbReference type="ARBA" id="ARBA00022989"/>
    </source>
</evidence>
<keyword evidence="5 15" id="KW-0812">Transmembrane</keyword>
<keyword evidence="4 15" id="KW-0138">CF(0)</keyword>
<comment type="function">
    <text evidence="12">Component of the F(0) channel, it forms part of the peripheral stalk, linking F(1) to F(0). The b'-subunit is a diverged and duplicated form of b found in plants and photosynthetic bacteria.</text>
</comment>
<dbReference type="GO" id="GO:0012505">
    <property type="term" value="C:endomembrane system"/>
    <property type="evidence" value="ECO:0007669"/>
    <property type="project" value="UniProtKB-SubCell"/>
</dbReference>
<evidence type="ECO:0000256" key="17">
    <source>
        <dbReference type="SAM" id="Coils"/>
    </source>
</evidence>
<evidence type="ECO:0000256" key="6">
    <source>
        <dbReference type="ARBA" id="ARBA00022781"/>
    </source>
</evidence>